<evidence type="ECO:0000256" key="2">
    <source>
        <dbReference type="SAM" id="Phobius"/>
    </source>
</evidence>
<keyword evidence="5" id="KW-1185">Reference proteome</keyword>
<proteinExistence type="predicted"/>
<keyword evidence="3" id="KW-0732">Signal</keyword>
<evidence type="ECO:0008006" key="6">
    <source>
        <dbReference type="Google" id="ProtNLM"/>
    </source>
</evidence>
<evidence type="ECO:0000313" key="5">
    <source>
        <dbReference type="Proteomes" id="UP001311232"/>
    </source>
</evidence>
<accession>A0AAV9S1T8</accession>
<comment type="caution">
    <text evidence="4">The sequence shown here is derived from an EMBL/GenBank/DDBJ whole genome shotgun (WGS) entry which is preliminary data.</text>
</comment>
<evidence type="ECO:0000256" key="1">
    <source>
        <dbReference type="SAM" id="MobiDB-lite"/>
    </source>
</evidence>
<dbReference type="EMBL" id="JAHHUM010000999">
    <property type="protein sequence ID" value="KAK5615130.1"/>
    <property type="molecule type" value="Genomic_DNA"/>
</dbReference>
<name>A0AAV9S1T8_9TELE</name>
<keyword evidence="2" id="KW-0472">Membrane</keyword>
<feature type="chain" id="PRO_5043934026" description="Syndecan" evidence="3">
    <location>
        <begin position="24"/>
        <end position="157"/>
    </location>
</feature>
<feature type="region of interest" description="Disordered" evidence="1">
    <location>
        <begin position="32"/>
        <end position="79"/>
    </location>
</feature>
<feature type="signal peptide" evidence="3">
    <location>
        <begin position="1"/>
        <end position="23"/>
    </location>
</feature>
<keyword evidence="2" id="KW-1133">Transmembrane helix</keyword>
<keyword evidence="2" id="KW-0812">Transmembrane</keyword>
<reference evidence="4 5" key="1">
    <citation type="submission" date="2021-06" db="EMBL/GenBank/DDBJ databases">
        <authorList>
            <person name="Palmer J.M."/>
        </authorList>
    </citation>
    <scope>NUCLEOTIDE SEQUENCE [LARGE SCALE GENOMIC DNA]</scope>
    <source>
        <strain evidence="4 5">MEX-2019</strain>
        <tissue evidence="4">Muscle</tissue>
    </source>
</reference>
<protein>
    <recommendedName>
        <fullName evidence="6">Syndecan</fullName>
    </recommendedName>
</protein>
<evidence type="ECO:0000256" key="3">
    <source>
        <dbReference type="SAM" id="SignalP"/>
    </source>
</evidence>
<organism evidence="4 5">
    <name type="scientific">Crenichthys baileyi</name>
    <name type="common">White River springfish</name>
    <dbReference type="NCBI Taxonomy" id="28760"/>
    <lineage>
        <taxon>Eukaryota</taxon>
        <taxon>Metazoa</taxon>
        <taxon>Chordata</taxon>
        <taxon>Craniata</taxon>
        <taxon>Vertebrata</taxon>
        <taxon>Euteleostomi</taxon>
        <taxon>Actinopterygii</taxon>
        <taxon>Neopterygii</taxon>
        <taxon>Teleostei</taxon>
        <taxon>Neoteleostei</taxon>
        <taxon>Acanthomorphata</taxon>
        <taxon>Ovalentaria</taxon>
        <taxon>Atherinomorphae</taxon>
        <taxon>Cyprinodontiformes</taxon>
        <taxon>Goodeidae</taxon>
        <taxon>Crenichthys</taxon>
    </lineage>
</organism>
<dbReference type="Proteomes" id="UP001311232">
    <property type="component" value="Unassembled WGS sequence"/>
</dbReference>
<gene>
    <name evidence="4" type="ORF">CRENBAI_005199</name>
</gene>
<feature type="transmembrane region" description="Helical" evidence="2">
    <location>
        <begin position="101"/>
        <end position="125"/>
    </location>
</feature>
<sequence length="157" mass="16725">MRLSLTVSVFLALGLILPERVSLSGLPEDLEGSGYDLDGSGSGDDQEGTNKPDPATVSDPAKENRNTAKKSLNLNGSGRHDAVPEMVVISNSKSLLENKEVAAAATAGGITGATIGILLSAILIYKWRNKHKEECILCQKRASDEDYHKSSKEAVFI</sequence>
<dbReference type="AlphaFoldDB" id="A0AAV9S1T8"/>
<evidence type="ECO:0000313" key="4">
    <source>
        <dbReference type="EMBL" id="KAK5615130.1"/>
    </source>
</evidence>